<sequence length="122" mass="14832">MVLQPFKFQNQKKFCRKANRTGRISHDFIYSHIQIFTVRILFTKVNLIDLRLLNTVAFKNGFLHFVQFRDRFVNRIIIHFTLQKGSSLIINRFVSCIRVFVVYCHRKAYQYENEEIQRKRCI</sequence>
<name>C8ZHB2_YEAS8</name>
<reference evidence="1 2" key="1">
    <citation type="journal article" date="2009" name="Proc. Natl. Acad. Sci. U.S.A.">
        <title>Eukaryote-to-eukaryote gene transfer events revealed by the genome sequence of the wine yeast Saccharomyces cerevisiae EC1118.</title>
        <authorList>
            <person name="Novo M."/>
            <person name="Bigey F."/>
            <person name="Beyne E."/>
            <person name="Galeote V."/>
            <person name="Gavory F."/>
            <person name="Mallet S."/>
            <person name="Cambot B."/>
            <person name="Legras J.L."/>
            <person name="Wincker P."/>
            <person name="Casaregola S."/>
            <person name="Dequin S."/>
        </authorList>
    </citation>
    <scope>NUCLEOTIDE SEQUENCE [LARGE SCALE GENOMIC DNA]</scope>
    <source>
        <strain evidence="2">Lalvin EC1118 / Prise de mousse</strain>
    </source>
</reference>
<dbReference type="AlphaFoldDB" id="C8ZHB2"/>
<dbReference type="EMBL" id="FN394216">
    <property type="protein sequence ID" value="CAY86641.1"/>
    <property type="molecule type" value="Genomic_DNA"/>
</dbReference>
<accession>C8ZHB2</accession>
<evidence type="ECO:0000313" key="1">
    <source>
        <dbReference type="EMBL" id="CAY86641.1"/>
    </source>
</evidence>
<evidence type="ECO:0000313" key="2">
    <source>
        <dbReference type="Proteomes" id="UP000000286"/>
    </source>
</evidence>
<dbReference type="HOGENOM" id="CLU_2028526_0_0_1"/>
<protein>
    <submittedName>
        <fullName evidence="1">EC1118_1O4_6117p</fullName>
    </submittedName>
</protein>
<gene>
    <name evidence="1" type="ORF">EC1118_1O4_6117g</name>
</gene>
<organism evidence="1 2">
    <name type="scientific">Saccharomyces cerevisiae (strain Lalvin EC1118 / Prise de mousse)</name>
    <name type="common">Baker's yeast</name>
    <dbReference type="NCBI Taxonomy" id="643680"/>
    <lineage>
        <taxon>Eukaryota</taxon>
        <taxon>Fungi</taxon>
        <taxon>Dikarya</taxon>
        <taxon>Ascomycota</taxon>
        <taxon>Saccharomycotina</taxon>
        <taxon>Saccharomycetes</taxon>
        <taxon>Saccharomycetales</taxon>
        <taxon>Saccharomycetaceae</taxon>
        <taxon>Saccharomyces</taxon>
    </lineage>
</organism>
<dbReference type="Proteomes" id="UP000000286">
    <property type="component" value="Chromosome XV"/>
</dbReference>
<proteinExistence type="predicted"/>